<accession>M8BX79</accession>
<organism evidence="2">
    <name type="scientific">Aegilops tauschii</name>
    <name type="common">Tausch's goatgrass</name>
    <name type="synonym">Aegilops squarrosa</name>
    <dbReference type="NCBI Taxonomy" id="37682"/>
    <lineage>
        <taxon>Eukaryota</taxon>
        <taxon>Viridiplantae</taxon>
        <taxon>Streptophyta</taxon>
        <taxon>Embryophyta</taxon>
        <taxon>Tracheophyta</taxon>
        <taxon>Spermatophyta</taxon>
        <taxon>Magnoliopsida</taxon>
        <taxon>Liliopsida</taxon>
        <taxon>Poales</taxon>
        <taxon>Poaceae</taxon>
        <taxon>BOP clade</taxon>
        <taxon>Pooideae</taxon>
        <taxon>Triticodae</taxon>
        <taxon>Triticeae</taxon>
        <taxon>Triticinae</taxon>
        <taxon>Aegilops</taxon>
    </lineage>
</organism>
<protein>
    <recommendedName>
        <fullName evidence="3">F-box/LRR-repeat protein</fullName>
    </recommendedName>
</protein>
<sequence>MDFARSNLTLVGRTSHGSREGLAGGQILLALAWDDVPVDGLGGAGSDQLPAMLEKFEDRRKRVWGLELSGVTRVWSGMRMRTNICGVGCATMGRIRHDGRAREDPCDSSKRASGSPTSDSCGGDWKSGFAGGQTSAGSRADVRACPALAPPLEVHYRPALVGLGDEGPVHVHDLQKFVDHLLILRERTDLNTVEIKLDNFLEEDQPYVNLWTRFAMNCKVRALTLHIRDNQYLYIDNLPLVSRHLRTLDLHGVALQKSFLDFASCPELEDMRMDTCLISVNKISSRSLKHLSITGCRSDLDCRIHVSTPGLVSLELDASDGLTPFLENMALLETAFVYLDDDCEDVCLNYVSGVFCGANNDTCKNCVPIGTNCSSNCVLLGGISSAKHLKLISETGKFIFSRDLKHCPTFTKLKTLLLNDYWCEAPDMDPLSCILKNSPVLEKLTLELFPKGQTPKVQMKGSYCCMQRPSAISEHLKIVEVKCDVVNKRIAKVLKFLCAFSAFDIHTVSCGLVG</sequence>
<dbReference type="InterPro" id="IPR053197">
    <property type="entry name" value="F-box_SCFL_complex_component"/>
</dbReference>
<dbReference type="PANTHER" id="PTHR34223">
    <property type="entry name" value="OS11G0201299 PROTEIN"/>
    <property type="match status" value="1"/>
</dbReference>
<dbReference type="AlphaFoldDB" id="M8BX79"/>
<proteinExistence type="predicted"/>
<feature type="compositionally biased region" description="Polar residues" evidence="1">
    <location>
        <begin position="111"/>
        <end position="120"/>
    </location>
</feature>
<dbReference type="EnsemblPlants" id="EMT26403">
    <property type="protein sequence ID" value="EMT26403"/>
    <property type="gene ID" value="F775_04258"/>
</dbReference>
<name>M8BX79_AEGTA</name>
<evidence type="ECO:0000256" key="1">
    <source>
        <dbReference type="SAM" id="MobiDB-lite"/>
    </source>
</evidence>
<evidence type="ECO:0008006" key="3">
    <source>
        <dbReference type="Google" id="ProtNLM"/>
    </source>
</evidence>
<reference evidence="2" key="1">
    <citation type="submission" date="2015-06" db="UniProtKB">
        <authorList>
            <consortium name="EnsemblPlants"/>
        </authorList>
    </citation>
    <scope>IDENTIFICATION</scope>
</reference>
<dbReference type="PANTHER" id="PTHR34223:SF24">
    <property type="entry name" value="F-BOX DOMAIN-CONTAINING PROTEIN"/>
    <property type="match status" value="1"/>
</dbReference>
<feature type="region of interest" description="Disordered" evidence="1">
    <location>
        <begin position="99"/>
        <end position="126"/>
    </location>
</feature>
<feature type="compositionally biased region" description="Basic and acidic residues" evidence="1">
    <location>
        <begin position="99"/>
        <end position="110"/>
    </location>
</feature>
<dbReference type="SUPFAM" id="SSF52047">
    <property type="entry name" value="RNI-like"/>
    <property type="match status" value="1"/>
</dbReference>
<evidence type="ECO:0000313" key="2">
    <source>
        <dbReference type="EnsemblPlants" id="EMT26403"/>
    </source>
</evidence>